<evidence type="ECO:0000256" key="2">
    <source>
        <dbReference type="ARBA" id="ARBA00022679"/>
    </source>
</evidence>
<sequence>MASNLETWLKKGNAVISPKIAVQDIPGRGRSVISTQAITPGTQLVVIRRRQLLNKLSIKVTCPKWTPHWNKLNSHQILALVITLYCNDADNYWYPFLSQLPTKESFQGIPLGMTPEDLKSMPLSVQSHVSKQKNTFLDDFEAVKRVLSDSDSETNIEYNEFLRAWMCVNSRCLYMTLPGSDGTPADNMTMAPFIDFLNHTSLGEQDSVKVDVTAVGMVVTARKHYSPGDEILLGYGPHDNTFLLCEYGFTIPSNPWDTVDITQEILQLLTTSQKSVLEELGYLGDYTVNKEGPSFRTEVSLSCLQEPSSDGIPPGLQMLCSGRSDGSKYKTGNCRVLQQILETKSRELARLPLNDVTRGMLEITNALTNEK</sequence>
<reference evidence="5 6" key="1">
    <citation type="submission" date="2016-02" db="EMBL/GenBank/DDBJ databases">
        <title>Complete genome sequence and transcriptome regulation of the pentose utilising yeast Sugiyamaella lignohabitans.</title>
        <authorList>
            <person name="Bellasio M."/>
            <person name="Peymann A."/>
            <person name="Valli M."/>
            <person name="Sipitzky M."/>
            <person name="Graf A."/>
            <person name="Sauer M."/>
            <person name="Marx H."/>
            <person name="Mattanovich D."/>
        </authorList>
    </citation>
    <scope>NUCLEOTIDE SEQUENCE [LARGE SCALE GENOMIC DNA]</scope>
    <source>
        <strain evidence="5 6">CBS 10342</strain>
    </source>
</reference>
<dbReference type="EMBL" id="CP014500">
    <property type="protein sequence ID" value="ANB11644.1"/>
    <property type="molecule type" value="Genomic_DNA"/>
</dbReference>
<proteinExistence type="predicted"/>
<dbReference type="GO" id="GO:0032259">
    <property type="term" value="P:methylation"/>
    <property type="evidence" value="ECO:0007669"/>
    <property type="project" value="UniProtKB-KW"/>
</dbReference>
<dbReference type="InterPro" id="IPR050600">
    <property type="entry name" value="SETD3_SETD6_MTase"/>
</dbReference>
<dbReference type="OrthoDB" id="341421at2759"/>
<dbReference type="CDD" id="cd19177">
    <property type="entry name" value="SET_SETD4"/>
    <property type="match status" value="1"/>
</dbReference>
<dbReference type="InterPro" id="IPR044429">
    <property type="entry name" value="SETD4_SET"/>
</dbReference>
<dbReference type="InterPro" id="IPR001214">
    <property type="entry name" value="SET_dom"/>
</dbReference>
<feature type="domain" description="SET" evidence="4">
    <location>
        <begin position="18"/>
        <end position="236"/>
    </location>
</feature>
<keyword evidence="3" id="KW-0949">S-adenosyl-L-methionine</keyword>
<dbReference type="GeneID" id="30036600"/>
<dbReference type="PANTHER" id="PTHR13271">
    <property type="entry name" value="UNCHARACTERIZED PUTATIVE METHYLTRANSFERASE"/>
    <property type="match status" value="1"/>
</dbReference>
<name>A0A167CG50_9ASCO</name>
<evidence type="ECO:0000256" key="3">
    <source>
        <dbReference type="ARBA" id="ARBA00022691"/>
    </source>
</evidence>
<dbReference type="Proteomes" id="UP000189580">
    <property type="component" value="Chromosome c"/>
</dbReference>
<dbReference type="PANTHER" id="PTHR13271:SF47">
    <property type="entry name" value="ACTIN-HISTIDINE N-METHYLTRANSFERASE"/>
    <property type="match status" value="1"/>
</dbReference>
<dbReference type="Pfam" id="PF00856">
    <property type="entry name" value="SET"/>
    <property type="match status" value="1"/>
</dbReference>
<keyword evidence="2" id="KW-0808">Transferase</keyword>
<dbReference type="PROSITE" id="PS50280">
    <property type="entry name" value="SET"/>
    <property type="match status" value="1"/>
</dbReference>
<dbReference type="GO" id="GO:0016279">
    <property type="term" value="F:protein-lysine N-methyltransferase activity"/>
    <property type="evidence" value="ECO:0007669"/>
    <property type="project" value="InterPro"/>
</dbReference>
<keyword evidence="1" id="KW-0489">Methyltransferase</keyword>
<evidence type="ECO:0000313" key="6">
    <source>
        <dbReference type="Proteomes" id="UP000189580"/>
    </source>
</evidence>
<organism evidence="5 6">
    <name type="scientific">Sugiyamaella lignohabitans</name>
    <dbReference type="NCBI Taxonomy" id="796027"/>
    <lineage>
        <taxon>Eukaryota</taxon>
        <taxon>Fungi</taxon>
        <taxon>Dikarya</taxon>
        <taxon>Ascomycota</taxon>
        <taxon>Saccharomycotina</taxon>
        <taxon>Dipodascomycetes</taxon>
        <taxon>Dipodascales</taxon>
        <taxon>Trichomonascaceae</taxon>
        <taxon>Sugiyamaella</taxon>
    </lineage>
</organism>
<dbReference type="SUPFAM" id="SSF82199">
    <property type="entry name" value="SET domain"/>
    <property type="match status" value="1"/>
</dbReference>
<protein>
    <submittedName>
        <fullName evidence="5">Rkm2p</fullName>
    </submittedName>
</protein>
<keyword evidence="6" id="KW-1185">Reference proteome</keyword>
<dbReference type="RefSeq" id="XP_018734121.1">
    <property type="nucleotide sequence ID" value="XM_018881537.1"/>
</dbReference>
<dbReference type="AlphaFoldDB" id="A0A167CG50"/>
<evidence type="ECO:0000256" key="1">
    <source>
        <dbReference type="ARBA" id="ARBA00022603"/>
    </source>
</evidence>
<evidence type="ECO:0000259" key="4">
    <source>
        <dbReference type="PROSITE" id="PS50280"/>
    </source>
</evidence>
<dbReference type="Gene3D" id="3.90.1410.10">
    <property type="entry name" value="set domain protein methyltransferase, domain 1"/>
    <property type="match status" value="1"/>
</dbReference>
<gene>
    <name evidence="5" type="primary">RKM2</name>
    <name evidence="5" type="ORF">AWJ20_4465</name>
</gene>
<dbReference type="InterPro" id="IPR046341">
    <property type="entry name" value="SET_dom_sf"/>
</dbReference>
<evidence type="ECO:0000313" key="5">
    <source>
        <dbReference type="EMBL" id="ANB11644.1"/>
    </source>
</evidence>
<dbReference type="KEGG" id="slb:AWJ20_4465"/>
<accession>A0A167CG50</accession>